<reference evidence="1 2" key="1">
    <citation type="submission" date="2015-01" db="EMBL/GenBank/DDBJ databases">
        <title>Evolution of Trichinella species and genotypes.</title>
        <authorList>
            <person name="Korhonen P.K."/>
            <person name="Edoardo P."/>
            <person name="Giuseppe L.R."/>
            <person name="Gasser R.B."/>
        </authorList>
    </citation>
    <scope>NUCLEOTIDE SEQUENCE [LARGE SCALE GENOMIC DNA]</scope>
    <source>
        <strain evidence="1">ISS1029</strain>
    </source>
</reference>
<dbReference type="EMBL" id="JYDP01001780">
    <property type="protein sequence ID" value="KRY97795.1"/>
    <property type="molecule type" value="Genomic_DNA"/>
</dbReference>
<evidence type="ECO:0000313" key="2">
    <source>
        <dbReference type="Proteomes" id="UP000055024"/>
    </source>
</evidence>
<protein>
    <submittedName>
        <fullName evidence="1">Uncharacterized protein</fullName>
    </submittedName>
</protein>
<proteinExistence type="predicted"/>
<organism evidence="1 2">
    <name type="scientific">Trichinella zimbabwensis</name>
    <dbReference type="NCBI Taxonomy" id="268475"/>
    <lineage>
        <taxon>Eukaryota</taxon>
        <taxon>Metazoa</taxon>
        <taxon>Ecdysozoa</taxon>
        <taxon>Nematoda</taxon>
        <taxon>Enoplea</taxon>
        <taxon>Dorylaimia</taxon>
        <taxon>Trichinellida</taxon>
        <taxon>Trichinellidae</taxon>
        <taxon>Trichinella</taxon>
    </lineage>
</organism>
<comment type="caution">
    <text evidence="1">The sequence shown here is derived from an EMBL/GenBank/DDBJ whole genome shotgun (WGS) entry which is preliminary data.</text>
</comment>
<name>A0A0V1GIZ8_9BILA</name>
<evidence type="ECO:0000313" key="1">
    <source>
        <dbReference type="EMBL" id="KRY97795.1"/>
    </source>
</evidence>
<keyword evidence="2" id="KW-1185">Reference proteome</keyword>
<accession>A0A0V1GIZ8</accession>
<sequence length="46" mass="5152">MLLESATIACGFYIALNCSHYNRIMIKVYATISRNELSCKVRPGSL</sequence>
<dbReference type="AlphaFoldDB" id="A0A0V1GIZ8"/>
<dbReference type="Proteomes" id="UP000055024">
    <property type="component" value="Unassembled WGS sequence"/>
</dbReference>
<gene>
    <name evidence="1" type="ORF">T11_10502</name>
</gene>